<proteinExistence type="predicted"/>
<evidence type="ECO:0000313" key="2">
    <source>
        <dbReference type="EMBL" id="MST69902.1"/>
    </source>
</evidence>
<comment type="caution">
    <text evidence="2">The sequence shown here is derived from an EMBL/GenBank/DDBJ whole genome shotgun (WGS) entry which is preliminary data.</text>
</comment>
<name>A0A6N7X304_9FIRM</name>
<dbReference type="InterPro" id="IPR010766">
    <property type="entry name" value="DRTGG"/>
</dbReference>
<dbReference type="Pfam" id="PF07085">
    <property type="entry name" value="DRTGG"/>
    <property type="match status" value="1"/>
</dbReference>
<dbReference type="RefSeq" id="WP_154553457.1">
    <property type="nucleotide sequence ID" value="NZ_JAQXUZ010000004.1"/>
</dbReference>
<gene>
    <name evidence="2" type="ORF">FYJ65_00865</name>
</gene>
<dbReference type="SUPFAM" id="SSF75138">
    <property type="entry name" value="HprK N-terminal domain-like"/>
    <property type="match status" value="1"/>
</dbReference>
<reference evidence="2 3" key="1">
    <citation type="submission" date="2019-08" db="EMBL/GenBank/DDBJ databases">
        <title>In-depth cultivation of the pig gut microbiome towards novel bacterial diversity and tailored functional studies.</title>
        <authorList>
            <person name="Wylensek D."/>
            <person name="Hitch T.C.A."/>
            <person name="Clavel T."/>
        </authorList>
    </citation>
    <scope>NUCLEOTIDE SEQUENCE [LARGE SCALE GENOMIC DNA]</scope>
    <source>
        <strain evidence="2 3">WCA-MUC-591-APC-4B</strain>
    </source>
</reference>
<dbReference type="InterPro" id="IPR028979">
    <property type="entry name" value="Ser_kin/Pase_Hpr-like_N_sf"/>
</dbReference>
<evidence type="ECO:0000313" key="3">
    <source>
        <dbReference type="Proteomes" id="UP000469424"/>
    </source>
</evidence>
<dbReference type="Proteomes" id="UP000469424">
    <property type="component" value="Unassembled WGS sequence"/>
</dbReference>
<feature type="domain" description="DRTGG" evidence="1">
    <location>
        <begin position="5"/>
        <end position="102"/>
    </location>
</feature>
<protein>
    <recommendedName>
        <fullName evidence="1">DRTGG domain-containing protein</fullName>
    </recommendedName>
</protein>
<dbReference type="AlphaFoldDB" id="A0A6N7X304"/>
<sequence length="120" mass="13091">MVLKEVVNLLDAEVLTGNSDPELELNSAFSSDMMSHMLAYSNDKSILITALYNPQVLRTADLMGISCVIFIGRSEPDPALIKLAESLGVTVVQSPYSMYVTCGILFSNGLQGAFQNEQER</sequence>
<accession>A0A6N7X304</accession>
<keyword evidence="3" id="KW-1185">Reference proteome</keyword>
<evidence type="ECO:0000259" key="1">
    <source>
        <dbReference type="Pfam" id="PF07085"/>
    </source>
</evidence>
<dbReference type="EMBL" id="VUNA01000001">
    <property type="protein sequence ID" value="MST69902.1"/>
    <property type="molecule type" value="Genomic_DNA"/>
</dbReference>
<organism evidence="2 3">
    <name type="scientific">Mogibacterium kristiansenii</name>
    <dbReference type="NCBI Taxonomy" id="2606708"/>
    <lineage>
        <taxon>Bacteria</taxon>
        <taxon>Bacillati</taxon>
        <taxon>Bacillota</taxon>
        <taxon>Clostridia</taxon>
        <taxon>Peptostreptococcales</taxon>
        <taxon>Anaerovoracaceae</taxon>
        <taxon>Mogibacterium</taxon>
    </lineage>
</organism>
<dbReference type="Gene3D" id="3.40.1390.20">
    <property type="entry name" value="HprK N-terminal domain-like"/>
    <property type="match status" value="1"/>
</dbReference>